<gene>
    <name evidence="1" type="ORF">TK0001_2056</name>
</gene>
<sequence>MGADILNHAIPDRTLKGRFSLHKFQTDPLPAVSRGLVTGVAAIMKEGSVWACRAGLSAGRGPSASCAPSSEIFHLDTHFAPLGSAVAELLLAASRHKSDPEHRYRPISD</sequence>
<accession>A0A2N9AMT3</accession>
<dbReference type="Proteomes" id="UP000233769">
    <property type="component" value="Chromosome tk0001"/>
</dbReference>
<proteinExistence type="predicted"/>
<dbReference type="AlphaFoldDB" id="A0A2N9AMT3"/>
<evidence type="ECO:0000313" key="1">
    <source>
        <dbReference type="EMBL" id="SOR28658.1"/>
    </source>
</evidence>
<evidence type="ECO:0000313" key="2">
    <source>
        <dbReference type="Proteomes" id="UP000233769"/>
    </source>
</evidence>
<reference evidence="2" key="1">
    <citation type="submission" date="2017-10" db="EMBL/GenBank/DDBJ databases">
        <authorList>
            <person name="Regsiter A."/>
            <person name="William W."/>
        </authorList>
    </citation>
    <scope>NUCLEOTIDE SEQUENCE [LARGE SCALE GENOMIC DNA]</scope>
</reference>
<dbReference type="EMBL" id="LT962688">
    <property type="protein sequence ID" value="SOR28658.1"/>
    <property type="molecule type" value="Genomic_DNA"/>
</dbReference>
<protein>
    <submittedName>
        <fullName evidence="1">Uncharacterized protein</fullName>
    </submittedName>
</protein>
<organism evidence="1 2">
    <name type="scientific">Methylorubrum extorquens</name>
    <name type="common">Methylobacterium dichloromethanicum</name>
    <name type="synonym">Methylobacterium extorquens</name>
    <dbReference type="NCBI Taxonomy" id="408"/>
    <lineage>
        <taxon>Bacteria</taxon>
        <taxon>Pseudomonadati</taxon>
        <taxon>Pseudomonadota</taxon>
        <taxon>Alphaproteobacteria</taxon>
        <taxon>Hyphomicrobiales</taxon>
        <taxon>Methylobacteriaceae</taxon>
        <taxon>Methylorubrum</taxon>
    </lineage>
</organism>
<name>A0A2N9AMT3_METEX</name>